<dbReference type="InterPro" id="IPR003500">
    <property type="entry name" value="RpiB_LacA_LacB"/>
</dbReference>
<reference evidence="4" key="1">
    <citation type="submission" date="2018-07" db="EMBL/GenBank/DDBJ databases">
        <authorList>
            <person name="Zhao J."/>
        </authorList>
    </citation>
    <scope>NUCLEOTIDE SEQUENCE [LARGE SCALE GENOMIC DNA]</scope>
    <source>
        <strain evidence="4">GSSD-12</strain>
    </source>
</reference>
<sequence length="111" mass="11941">MNAWRLVVGSDDAEYEYKQRIKADLQANPGVAHVVDVGVDSGGHTPYPTVALQAAEMVARGEADRAILLCGTGLGARRLAREWLGHSFDTTGPSHAKLAEIDTYEARRPGP</sequence>
<dbReference type="AlphaFoldDB" id="A0A345HYT5"/>
<dbReference type="Proteomes" id="UP000253868">
    <property type="component" value="Chromosome"/>
</dbReference>
<evidence type="ECO:0000256" key="2">
    <source>
        <dbReference type="ARBA" id="ARBA00023235"/>
    </source>
</evidence>
<dbReference type="SUPFAM" id="SSF89623">
    <property type="entry name" value="Ribose/Galactose isomerase RpiB/AlsB"/>
    <property type="match status" value="1"/>
</dbReference>
<evidence type="ECO:0000256" key="1">
    <source>
        <dbReference type="ARBA" id="ARBA00008754"/>
    </source>
</evidence>
<comment type="similarity">
    <text evidence="1">Belongs to the LacAB/RpiB family.</text>
</comment>
<evidence type="ECO:0000313" key="3">
    <source>
        <dbReference type="EMBL" id="AXG81859.1"/>
    </source>
</evidence>
<dbReference type="EMBL" id="CP031194">
    <property type="protein sequence ID" value="AXG81859.1"/>
    <property type="molecule type" value="Genomic_DNA"/>
</dbReference>
<dbReference type="InterPro" id="IPR051812">
    <property type="entry name" value="SPI_LacAB/RpiB"/>
</dbReference>
<accession>A0A345HYT5</accession>
<dbReference type="Pfam" id="PF02502">
    <property type="entry name" value="LacAB_rpiB"/>
    <property type="match status" value="1"/>
</dbReference>
<dbReference type="InterPro" id="IPR036569">
    <property type="entry name" value="RpiB_LacA_LacB_sf"/>
</dbReference>
<dbReference type="KEGG" id="spad:DVK44_33655"/>
<protein>
    <submittedName>
        <fullName evidence="3">RpiB/LacA/LacB family sugar-phosphate isomerase</fullName>
    </submittedName>
</protein>
<name>A0A345HYT5_9ACTN</name>
<dbReference type="Gene3D" id="3.40.1400.10">
    <property type="entry name" value="Sugar-phosphate isomerase, RpiB/LacA/LacB"/>
    <property type="match status" value="1"/>
</dbReference>
<keyword evidence="2 3" id="KW-0413">Isomerase</keyword>
<evidence type="ECO:0000313" key="4">
    <source>
        <dbReference type="Proteomes" id="UP000253868"/>
    </source>
</evidence>
<gene>
    <name evidence="3" type="ORF">DVK44_33655</name>
</gene>
<dbReference type="GO" id="GO:0005975">
    <property type="term" value="P:carbohydrate metabolic process"/>
    <property type="evidence" value="ECO:0007669"/>
    <property type="project" value="InterPro"/>
</dbReference>
<dbReference type="PANTHER" id="PTHR43732">
    <property type="entry name" value="RIBOSE 5-PHOSPHATE ISOMERASE-RELATED"/>
    <property type="match status" value="1"/>
</dbReference>
<dbReference type="OrthoDB" id="1778624at2"/>
<keyword evidence="4" id="KW-1185">Reference proteome</keyword>
<dbReference type="GO" id="GO:0016861">
    <property type="term" value="F:intramolecular oxidoreductase activity, interconverting aldoses and ketoses"/>
    <property type="evidence" value="ECO:0007669"/>
    <property type="project" value="UniProtKB-ARBA"/>
</dbReference>
<dbReference type="RefSeq" id="WP_114664400.1">
    <property type="nucleotide sequence ID" value="NZ_CP031194.1"/>
</dbReference>
<dbReference type="PANTHER" id="PTHR43732:SF1">
    <property type="entry name" value="RIBOSE 5-PHOSPHATE ISOMERASE"/>
    <property type="match status" value="1"/>
</dbReference>
<organism evidence="3 4">
    <name type="scientific">Streptomyces paludis</name>
    <dbReference type="NCBI Taxonomy" id="2282738"/>
    <lineage>
        <taxon>Bacteria</taxon>
        <taxon>Bacillati</taxon>
        <taxon>Actinomycetota</taxon>
        <taxon>Actinomycetes</taxon>
        <taxon>Kitasatosporales</taxon>
        <taxon>Streptomycetaceae</taxon>
        <taxon>Streptomyces</taxon>
    </lineage>
</organism>
<proteinExistence type="inferred from homology"/>